<dbReference type="AlphaFoldDB" id="A0A1S8TDG4"/>
<dbReference type="Proteomes" id="UP000190890">
    <property type="component" value="Unassembled WGS sequence"/>
</dbReference>
<name>A0A1S8TDG4_9CLOT</name>
<gene>
    <name evidence="4" type="primary">epsJ_3</name>
    <name evidence="4" type="ORF">CLPUN_30470</name>
</gene>
<dbReference type="EMBL" id="LZZM01000180">
    <property type="protein sequence ID" value="OOM75813.1"/>
    <property type="molecule type" value="Genomic_DNA"/>
</dbReference>
<evidence type="ECO:0000313" key="5">
    <source>
        <dbReference type="Proteomes" id="UP000190890"/>
    </source>
</evidence>
<reference evidence="4 5" key="1">
    <citation type="submission" date="2016-05" db="EMBL/GenBank/DDBJ databases">
        <title>Microbial solvent formation.</title>
        <authorList>
            <person name="Poehlein A."/>
            <person name="Montoya Solano J.D."/>
            <person name="Flitsch S."/>
            <person name="Krabben P."/>
            <person name="Duerre P."/>
            <person name="Daniel R."/>
        </authorList>
    </citation>
    <scope>NUCLEOTIDE SEQUENCE [LARGE SCALE GENOMIC DNA]</scope>
    <source>
        <strain evidence="4 5">DSM 2619</strain>
    </source>
</reference>
<accession>A0A1S8TDG4</accession>
<organism evidence="4 5">
    <name type="scientific">Clostridium puniceum</name>
    <dbReference type="NCBI Taxonomy" id="29367"/>
    <lineage>
        <taxon>Bacteria</taxon>
        <taxon>Bacillati</taxon>
        <taxon>Bacillota</taxon>
        <taxon>Clostridia</taxon>
        <taxon>Eubacteriales</taxon>
        <taxon>Clostridiaceae</taxon>
        <taxon>Clostridium</taxon>
    </lineage>
</organism>
<feature type="domain" description="Glycosyltransferase 2-like" evidence="3">
    <location>
        <begin position="7"/>
        <end position="178"/>
    </location>
</feature>
<sequence>MNGSLISIIIPVYNVEQYLSVCIESVTNQTYKNIEIILIDDGSLDEGGKLCDEYSKEDPRIKVIHKTNGGLSSARNAGIDVAKGEYLVFVDSDDLVASGYIETLFNLVNKYGCECAFCGYKRFRNENDLKFDSNCTDSEEFVINNSVALENILYQKSQNIFSVAAWNKIYKSSLFEKIRYPEGKLNEDVAIICRLMHACHEIAYTSEVKYFYRITDNSITQQGFNHRRMDIITFCENNIIFVKKYFSLIENAAINMLFRRSVELYFMLQKSGDAIEYKKEESVLWHNILKYRKEVLFDKKAPVFNKVATICSLTGRRSLNLAYNYFKKHFKKV</sequence>
<dbReference type="GO" id="GO:0016757">
    <property type="term" value="F:glycosyltransferase activity"/>
    <property type="evidence" value="ECO:0007669"/>
    <property type="project" value="UniProtKB-KW"/>
</dbReference>
<comment type="caution">
    <text evidence="4">The sequence shown here is derived from an EMBL/GenBank/DDBJ whole genome shotgun (WGS) entry which is preliminary data.</text>
</comment>
<dbReference type="EC" id="2.4.-.-" evidence="4"/>
<dbReference type="OrthoDB" id="9807674at2"/>
<keyword evidence="5" id="KW-1185">Reference proteome</keyword>
<evidence type="ECO:0000256" key="2">
    <source>
        <dbReference type="ARBA" id="ARBA00022679"/>
    </source>
</evidence>
<evidence type="ECO:0000313" key="4">
    <source>
        <dbReference type="EMBL" id="OOM75813.1"/>
    </source>
</evidence>
<dbReference type="Gene3D" id="3.90.550.10">
    <property type="entry name" value="Spore Coat Polysaccharide Biosynthesis Protein SpsA, Chain A"/>
    <property type="match status" value="1"/>
</dbReference>
<keyword evidence="1 4" id="KW-0328">Glycosyltransferase</keyword>
<dbReference type="PANTHER" id="PTHR22916:SF51">
    <property type="entry name" value="GLYCOSYLTRANSFERASE EPSH-RELATED"/>
    <property type="match status" value="1"/>
</dbReference>
<proteinExistence type="predicted"/>
<dbReference type="InterPro" id="IPR001173">
    <property type="entry name" value="Glyco_trans_2-like"/>
</dbReference>
<evidence type="ECO:0000259" key="3">
    <source>
        <dbReference type="Pfam" id="PF00535"/>
    </source>
</evidence>
<dbReference type="STRING" id="29367.CLPUN_30470"/>
<dbReference type="RefSeq" id="WP_077848119.1">
    <property type="nucleotide sequence ID" value="NZ_LZZM01000180.1"/>
</dbReference>
<dbReference type="Pfam" id="PF00535">
    <property type="entry name" value="Glycos_transf_2"/>
    <property type="match status" value="1"/>
</dbReference>
<dbReference type="SUPFAM" id="SSF53448">
    <property type="entry name" value="Nucleotide-diphospho-sugar transferases"/>
    <property type="match status" value="1"/>
</dbReference>
<dbReference type="CDD" id="cd00761">
    <property type="entry name" value="Glyco_tranf_GTA_type"/>
    <property type="match status" value="1"/>
</dbReference>
<evidence type="ECO:0000256" key="1">
    <source>
        <dbReference type="ARBA" id="ARBA00022676"/>
    </source>
</evidence>
<keyword evidence="2 4" id="KW-0808">Transferase</keyword>
<protein>
    <submittedName>
        <fullName evidence="4">Putative glycosyltransferase EpsJ</fullName>
        <ecNumber evidence="4">2.4.-.-</ecNumber>
    </submittedName>
</protein>
<dbReference type="InterPro" id="IPR029044">
    <property type="entry name" value="Nucleotide-diphossugar_trans"/>
</dbReference>
<dbReference type="PANTHER" id="PTHR22916">
    <property type="entry name" value="GLYCOSYLTRANSFERASE"/>
    <property type="match status" value="1"/>
</dbReference>